<organism evidence="3">
    <name type="scientific">Rhodnius prolixus</name>
    <name type="common">Triatomid bug</name>
    <dbReference type="NCBI Taxonomy" id="13249"/>
    <lineage>
        <taxon>Eukaryota</taxon>
        <taxon>Metazoa</taxon>
        <taxon>Ecdysozoa</taxon>
        <taxon>Arthropoda</taxon>
        <taxon>Hexapoda</taxon>
        <taxon>Insecta</taxon>
        <taxon>Pterygota</taxon>
        <taxon>Neoptera</taxon>
        <taxon>Paraneoptera</taxon>
        <taxon>Hemiptera</taxon>
        <taxon>Heteroptera</taxon>
        <taxon>Panheteroptera</taxon>
        <taxon>Cimicomorpha</taxon>
        <taxon>Reduviidae</taxon>
        <taxon>Triatominae</taxon>
        <taxon>Rhodnius</taxon>
    </lineage>
</organism>
<feature type="compositionally biased region" description="Low complexity" evidence="1">
    <location>
        <begin position="266"/>
        <end position="277"/>
    </location>
</feature>
<dbReference type="VEuPathDB" id="VectorBase:RPRC006849"/>
<dbReference type="GeneID" id="141449616"/>
<evidence type="ECO:0000256" key="2">
    <source>
        <dbReference type="SAM" id="Phobius"/>
    </source>
</evidence>
<keyword evidence="2" id="KW-0472">Membrane</keyword>
<proteinExistence type="evidence at transcript level"/>
<dbReference type="HOGENOM" id="CLU_663203_0_0_1"/>
<dbReference type="RefSeq" id="XP_073975284.1">
    <property type="nucleotide sequence ID" value="XM_074119183.1"/>
</dbReference>
<feature type="transmembrane region" description="Helical" evidence="2">
    <location>
        <begin position="181"/>
        <end position="200"/>
    </location>
</feature>
<evidence type="ECO:0000313" key="3">
    <source>
        <dbReference type="EMBL" id="JAA76026.1"/>
    </source>
</evidence>
<reference evidence="3" key="1">
    <citation type="submission" date="2013-04" db="EMBL/GenBank/DDBJ databases">
        <title>An insight into the transcriptome of the digestive tract of the blood sucking bug, Rhodnius prolixus.</title>
        <authorList>
            <person name="Ribeiro J.M.C."/>
            <person name="Genta F.A."/>
            <person name="Sorgine M.H.F."/>
            <person name="Paiva-Silva G.O."/>
            <person name="Majerowicz D."/>
            <person name="Medeiros M."/>
            <person name="Koerich L."/>
            <person name="Terra W.R."/>
            <person name="Ferreira C."/>
            <person name="Pimentel A.C."/>
            <person name="Bisch P.M."/>
            <person name="Diniz M.M.P."/>
            <person name="Nascimento R."/>
            <person name="Salmon D."/>
            <person name="Silber A.M."/>
            <person name="Alves M."/>
            <person name="Oliveira M.F."/>
            <person name="Gondim K.C."/>
            <person name="Silva Neto M.A.C."/>
            <person name="Atella G.C."/>
            <person name="Araujo H."/>
            <person name="Dias F.S."/>
            <person name="Polycarpo C.R."/>
            <person name="Fampa P."/>
            <person name="Melo A.C."/>
            <person name="Tanaka A.S."/>
            <person name="Balczun C."/>
            <person name="Oliveira J.H.M."/>
            <person name="Goncalves R."/>
            <person name="Lazoski C."/>
            <person name="Pereira M.A."/>
            <person name="Rivera-Pomar R."/>
            <person name="Diambra L."/>
            <person name="Schaub G.A."/>
            <person name="Garcia E.S."/>
            <person name="Azambuja P."/>
            <person name="Braz G.R.C."/>
            <person name="Oliveira P.L."/>
        </authorList>
    </citation>
    <scope>NUCLEOTIDE SEQUENCE</scope>
</reference>
<feature type="transmembrane region" description="Helical" evidence="2">
    <location>
        <begin position="7"/>
        <end position="35"/>
    </location>
</feature>
<name>R4FN28_RHOPR</name>
<feature type="compositionally biased region" description="Polar residues" evidence="1">
    <location>
        <begin position="397"/>
        <end position="415"/>
    </location>
</feature>
<keyword evidence="2" id="KW-0812">Transmembrane</keyword>
<accession>R4FN28</accession>
<feature type="region of interest" description="Disordered" evidence="1">
    <location>
        <begin position="357"/>
        <end position="415"/>
    </location>
</feature>
<feature type="compositionally biased region" description="Low complexity" evidence="1">
    <location>
        <begin position="384"/>
        <end position="396"/>
    </location>
</feature>
<sequence length="415" mass="46534">MKENHRAATIFASIFTLIQSVIWCLIAIYSVAVYACRVKYPFELNHDKTTIPDLLYWSYFYGECRSPPGEELLEAPSATRTFYWMLVYGVISAIWIPTSVLLLVVAVTKTKGNYAAWLYLPWILNTAAIILVDLCATIVYGLDISNTLTVEDYDAFVKPLPWMPVGADGLTVVPAIEMTAFFSRIIVFWLINFILLGVVIQECVSLKRKTPTSAFVEQEVRAKASNDSNSSQWINVRSDDITLKRLPRLHIQDSPTNRLRSSFETISSHSPAAESPISPSPVPVTPQPLARASFLRRNNSSPVYDVYGKPLGSTFPEELPKHIPTNDPALKTGLNNQVPWTYAQPVELNLRVKQAALQHKEAARPQIPNPDYTMHSQQARRPGLSASNLSRSSSVLTPTTESPYSNRSWNRTVLY</sequence>
<feature type="transmembrane region" description="Helical" evidence="2">
    <location>
        <begin position="119"/>
        <end position="142"/>
    </location>
</feature>
<evidence type="ECO:0000256" key="1">
    <source>
        <dbReference type="SAM" id="MobiDB-lite"/>
    </source>
</evidence>
<keyword evidence="2" id="KW-1133">Transmembrane helix</keyword>
<protein>
    <submittedName>
        <fullName evidence="3">Putative nucleoside transporter</fullName>
    </submittedName>
</protein>
<dbReference type="EMBL" id="GAHY01001484">
    <property type="protein sequence ID" value="JAA76026.1"/>
    <property type="molecule type" value="mRNA"/>
</dbReference>
<feature type="transmembrane region" description="Helical" evidence="2">
    <location>
        <begin position="82"/>
        <end position="107"/>
    </location>
</feature>
<dbReference type="AlphaFoldDB" id="R4FN28"/>
<feature type="region of interest" description="Disordered" evidence="1">
    <location>
        <begin position="260"/>
        <end position="284"/>
    </location>
</feature>